<dbReference type="Proteomes" id="UP000321776">
    <property type="component" value="Unassembled WGS sequence"/>
</dbReference>
<evidence type="ECO:0000313" key="3">
    <source>
        <dbReference type="Proteomes" id="UP000321776"/>
    </source>
</evidence>
<gene>
    <name evidence="2" type="ORF">FRZ40_17610</name>
    <name evidence="1" type="ORF">V4C56_33740</name>
</gene>
<reference evidence="1 4" key="3">
    <citation type="submission" date="2024-01" db="EMBL/GenBank/DDBJ databases">
        <title>The diversity of rhizobia nodulating Mimosa spp. in eleven states of Brazil covering several biomes is determined by host plant, location, and edaphic factors.</title>
        <authorList>
            <person name="Rouws L."/>
            <person name="Barauna A."/>
            <person name="Beukes C."/>
            <person name="De Faria S.M."/>
            <person name="Gross E."/>
            <person name="Dos Reis Junior F.B."/>
            <person name="Simon M."/>
            <person name="Maluk M."/>
            <person name="Odee D.W."/>
            <person name="Kenicer G."/>
            <person name="Young J.P.W."/>
            <person name="Reis V.M."/>
            <person name="Zilli J."/>
            <person name="James E.K."/>
        </authorList>
    </citation>
    <scope>NUCLEOTIDE SEQUENCE [LARGE SCALE GENOMIC DNA]</scope>
    <source>
        <strain evidence="1 4">JPY530</strain>
    </source>
</reference>
<reference evidence="2 3" key="1">
    <citation type="journal article" date="2018" name="Int. J. Syst. Evol. Microbiol.">
        <title>Paraburkholderia azotifigens sp. nov., a nitrogen-fixing bacterium isolated from paddy soil.</title>
        <authorList>
            <person name="Choi G.M."/>
            <person name="Im W.T."/>
        </authorList>
    </citation>
    <scope>NUCLEOTIDE SEQUENCE [LARGE SCALE GENOMIC DNA]</scope>
    <source>
        <strain evidence="2 3">NF 2-5-3</strain>
    </source>
</reference>
<organism evidence="2 3">
    <name type="scientific">Paraburkholderia azotifigens</name>
    <dbReference type="NCBI Taxonomy" id="2057004"/>
    <lineage>
        <taxon>Bacteria</taxon>
        <taxon>Pseudomonadati</taxon>
        <taxon>Pseudomonadota</taxon>
        <taxon>Betaproteobacteria</taxon>
        <taxon>Burkholderiales</taxon>
        <taxon>Burkholderiaceae</taxon>
        <taxon>Paraburkholderia</taxon>
    </lineage>
</organism>
<evidence type="ECO:0000313" key="2">
    <source>
        <dbReference type="EMBL" id="TXC82311.1"/>
    </source>
</evidence>
<proteinExistence type="predicted"/>
<dbReference type="RefSeq" id="WP_147234987.1">
    <property type="nucleotide sequence ID" value="NZ_JAZHFZ010000036.1"/>
</dbReference>
<protein>
    <submittedName>
        <fullName evidence="2">Uncharacterized protein</fullName>
    </submittedName>
</protein>
<keyword evidence="4" id="KW-1185">Reference proteome</keyword>
<evidence type="ECO:0000313" key="4">
    <source>
        <dbReference type="Proteomes" id="UP001481677"/>
    </source>
</evidence>
<accession>A0A5C6VC38</accession>
<comment type="caution">
    <text evidence="2">The sequence shown here is derived from an EMBL/GenBank/DDBJ whole genome shotgun (WGS) entry which is preliminary data.</text>
</comment>
<dbReference type="AlphaFoldDB" id="A0A5C6VC38"/>
<sequence>MKINDESAMQFLGAIRKPLLVLHKAILDHERALYEKEFGPVTPAAFLQVLINGTGFRWLNPLSTIIANVDEILDDEEATSADRVAAVESVAGLFSEDLPGNNFLPHYRQILQHSPEILHAHGQVAPILKSLESGD</sequence>
<dbReference type="EMBL" id="JAZHGA010000035">
    <property type="protein sequence ID" value="MEM5344576.1"/>
    <property type="molecule type" value="Genomic_DNA"/>
</dbReference>
<name>A0A5C6VC38_9BURK</name>
<evidence type="ECO:0000313" key="1">
    <source>
        <dbReference type="EMBL" id="MEM5344576.1"/>
    </source>
</evidence>
<dbReference type="Proteomes" id="UP001481677">
    <property type="component" value="Unassembled WGS sequence"/>
</dbReference>
<reference evidence="2" key="2">
    <citation type="submission" date="2019-08" db="EMBL/GenBank/DDBJ databases">
        <authorList>
            <person name="Im W.-T."/>
        </authorList>
    </citation>
    <scope>NUCLEOTIDE SEQUENCE</scope>
    <source>
        <strain evidence="2">NF 2-5-3</strain>
    </source>
</reference>
<dbReference type="EMBL" id="VOQS01000003">
    <property type="protein sequence ID" value="TXC82311.1"/>
    <property type="molecule type" value="Genomic_DNA"/>
</dbReference>